<evidence type="ECO:0000259" key="7">
    <source>
        <dbReference type="Pfam" id="PF00081"/>
    </source>
</evidence>
<evidence type="ECO:0000256" key="6">
    <source>
        <dbReference type="RuleBase" id="RU000414"/>
    </source>
</evidence>
<gene>
    <name evidence="9" type="ordered locus">B488_02850</name>
</gene>
<comment type="function">
    <text evidence="6">Destroys radicals which are normally produced within the cells and which are toxic to biological systems.</text>
</comment>
<keyword evidence="3 5" id="KW-0479">Metal-binding</keyword>
<dbReference type="RefSeq" id="WP_015272705.1">
    <property type="nucleotide sequence ID" value="NC_019907.1"/>
</dbReference>
<dbReference type="InterPro" id="IPR036324">
    <property type="entry name" value="Mn/Fe_SOD_N_sf"/>
</dbReference>
<dbReference type="PANTHER" id="PTHR42769">
    <property type="entry name" value="SUPEROXIDE DISMUTASE"/>
    <property type="match status" value="1"/>
</dbReference>
<dbReference type="HOGENOM" id="CLU_031625_0_0_5"/>
<dbReference type="PROSITE" id="PS00088">
    <property type="entry name" value="SOD_MN"/>
    <property type="match status" value="1"/>
</dbReference>
<feature type="binding site" evidence="5">
    <location>
        <position position="160"/>
    </location>
    <ligand>
        <name>Mn(2+)</name>
        <dbReference type="ChEBI" id="CHEBI:29035"/>
    </ligand>
</feature>
<dbReference type="InterPro" id="IPR019831">
    <property type="entry name" value="Mn/Fe_SOD_N"/>
</dbReference>
<dbReference type="GO" id="GO:0046872">
    <property type="term" value="F:metal ion binding"/>
    <property type="evidence" value="ECO:0007669"/>
    <property type="project" value="UniProtKB-KW"/>
</dbReference>
<dbReference type="GO" id="GO:0004784">
    <property type="term" value="F:superoxide dismutase activity"/>
    <property type="evidence" value="ECO:0007669"/>
    <property type="project" value="UniProtKB-EC"/>
</dbReference>
<feature type="domain" description="Manganese/iron superoxide dismutase C-terminal" evidence="8">
    <location>
        <begin position="97"/>
        <end position="192"/>
    </location>
</feature>
<dbReference type="SUPFAM" id="SSF54719">
    <property type="entry name" value="Fe,Mn superoxide dismutase (SOD), C-terminal domain"/>
    <property type="match status" value="1"/>
</dbReference>
<sequence>MPFELPDLPYDYDALEPYMSRKTLECHHGKHHKTYAENSTKLAADSGMSDLSIEEIILKSYGLNSALFNNISQHYNHKLFWTLMKKGGGGKKLPSILQSAIDSDLGGYEKFKSDFITAGTTQFGAGWCWVSVKNNKLEISKTQNGENPLLHGAKPILGIDVWEHAYYLDYYNMRTKYLEAFVDYLINWEQVLELYEKAINL</sequence>
<dbReference type="AlphaFoldDB" id="L0EUD7"/>
<dbReference type="PIRSF" id="PIRSF000349">
    <property type="entry name" value="SODismutase"/>
    <property type="match status" value="1"/>
</dbReference>
<dbReference type="KEGG" id="lcc:B488_02850"/>
<evidence type="ECO:0000313" key="9">
    <source>
        <dbReference type="EMBL" id="AGA64278.1"/>
    </source>
</evidence>
<dbReference type="EC" id="1.15.1.1" evidence="2 6"/>
<dbReference type="InterPro" id="IPR001189">
    <property type="entry name" value="Mn/Fe_SOD"/>
</dbReference>
<keyword evidence="10" id="KW-1185">Reference proteome</keyword>
<dbReference type="eggNOG" id="COG0605">
    <property type="taxonomic scope" value="Bacteria"/>
</dbReference>
<dbReference type="Pfam" id="PF02777">
    <property type="entry name" value="Sod_Fe_C"/>
    <property type="match status" value="1"/>
</dbReference>
<dbReference type="SUPFAM" id="SSF46609">
    <property type="entry name" value="Fe,Mn superoxide dismutase (SOD), N-terminal domain"/>
    <property type="match status" value="1"/>
</dbReference>
<comment type="catalytic activity">
    <reaction evidence="6">
        <text>2 superoxide + 2 H(+) = H2O2 + O2</text>
        <dbReference type="Rhea" id="RHEA:20696"/>
        <dbReference type="ChEBI" id="CHEBI:15378"/>
        <dbReference type="ChEBI" id="CHEBI:15379"/>
        <dbReference type="ChEBI" id="CHEBI:16240"/>
        <dbReference type="ChEBI" id="CHEBI:18421"/>
        <dbReference type="EC" id="1.15.1.1"/>
    </reaction>
</comment>
<evidence type="ECO:0000259" key="8">
    <source>
        <dbReference type="Pfam" id="PF02777"/>
    </source>
</evidence>
<feature type="binding site" evidence="5">
    <location>
        <position position="27"/>
    </location>
    <ligand>
        <name>Mn(2+)</name>
        <dbReference type="ChEBI" id="CHEBI:29035"/>
    </ligand>
</feature>
<evidence type="ECO:0000256" key="2">
    <source>
        <dbReference type="ARBA" id="ARBA00012682"/>
    </source>
</evidence>
<dbReference type="PATRIC" id="fig|1215343.11.peg.295"/>
<comment type="similarity">
    <text evidence="1 6">Belongs to the iron/manganese superoxide dismutase family.</text>
</comment>
<name>L0EUD7_LIBCB</name>
<dbReference type="EMBL" id="CP003789">
    <property type="protein sequence ID" value="AGA64278.1"/>
    <property type="molecule type" value="Genomic_DNA"/>
</dbReference>
<dbReference type="Gene3D" id="3.55.40.20">
    <property type="entry name" value="Iron/manganese superoxide dismutase, C-terminal domain"/>
    <property type="match status" value="1"/>
</dbReference>
<protein>
    <recommendedName>
        <fullName evidence="2 6">Superoxide dismutase</fullName>
        <ecNumber evidence="2 6">1.15.1.1</ecNumber>
    </recommendedName>
</protein>
<feature type="binding site" evidence="5">
    <location>
        <position position="77"/>
    </location>
    <ligand>
        <name>Mn(2+)</name>
        <dbReference type="ChEBI" id="CHEBI:29035"/>
    </ligand>
</feature>
<feature type="binding site" evidence="5">
    <location>
        <position position="164"/>
    </location>
    <ligand>
        <name>Mn(2+)</name>
        <dbReference type="ChEBI" id="CHEBI:29035"/>
    </ligand>
</feature>
<dbReference type="Proteomes" id="UP000010799">
    <property type="component" value="Chromosome"/>
</dbReference>
<dbReference type="PANTHER" id="PTHR42769:SF3">
    <property type="entry name" value="SUPEROXIDE DISMUTASE [FE] 2, CHLOROPLASTIC"/>
    <property type="match status" value="1"/>
</dbReference>
<organism evidence="9 10">
    <name type="scientific">Liberibacter crescens (strain BT-1)</name>
    <dbReference type="NCBI Taxonomy" id="1215343"/>
    <lineage>
        <taxon>Bacteria</taxon>
        <taxon>Pseudomonadati</taxon>
        <taxon>Pseudomonadota</taxon>
        <taxon>Alphaproteobacteria</taxon>
        <taxon>Hyphomicrobiales</taxon>
        <taxon>Rhizobiaceae</taxon>
        <taxon>Liberibacter</taxon>
    </lineage>
</organism>
<accession>L0EUD7</accession>
<dbReference type="Pfam" id="PF00081">
    <property type="entry name" value="Sod_Fe_N"/>
    <property type="match status" value="1"/>
</dbReference>
<proteinExistence type="inferred from homology"/>
<dbReference type="InterPro" id="IPR036314">
    <property type="entry name" value="SOD_C_sf"/>
</dbReference>
<evidence type="ECO:0000256" key="1">
    <source>
        <dbReference type="ARBA" id="ARBA00008714"/>
    </source>
</evidence>
<evidence type="ECO:0000256" key="4">
    <source>
        <dbReference type="ARBA" id="ARBA00023002"/>
    </source>
</evidence>
<evidence type="ECO:0000256" key="3">
    <source>
        <dbReference type="ARBA" id="ARBA00022723"/>
    </source>
</evidence>
<feature type="domain" description="Manganese/iron superoxide dismutase N-terminal" evidence="7">
    <location>
        <begin position="3"/>
        <end position="84"/>
    </location>
</feature>
<dbReference type="InterPro" id="IPR019832">
    <property type="entry name" value="Mn/Fe_SOD_C"/>
</dbReference>
<reference evidence="9 10" key="1">
    <citation type="journal article" date="2012" name="Stand. Genomic Sci.">
        <title>Complete genome sequence of Liberibacter crescens BT-1.</title>
        <authorList>
            <person name="Leonard M.T."/>
            <person name="Fagen J.R."/>
            <person name="Davis-Richardson A.G."/>
            <person name="Davis M.J."/>
            <person name="Triplett E.W."/>
        </authorList>
    </citation>
    <scope>NUCLEOTIDE SEQUENCE [LARGE SCALE GENOMIC DNA]</scope>
    <source>
        <strain evidence="9 10">BT-1</strain>
    </source>
</reference>
<keyword evidence="4 6" id="KW-0560">Oxidoreductase</keyword>
<dbReference type="Gene3D" id="1.10.287.990">
    <property type="entry name" value="Fe,Mn superoxide dismutase (SOD) domain"/>
    <property type="match status" value="1"/>
</dbReference>
<dbReference type="PRINTS" id="PR01703">
    <property type="entry name" value="MNSODISMTASE"/>
</dbReference>
<evidence type="ECO:0000313" key="10">
    <source>
        <dbReference type="Proteomes" id="UP000010799"/>
    </source>
</evidence>
<dbReference type="STRING" id="1215343.B488_02850"/>
<dbReference type="InterPro" id="IPR019833">
    <property type="entry name" value="Mn/Fe_SOD_BS"/>
</dbReference>
<evidence type="ECO:0000256" key="5">
    <source>
        <dbReference type="PIRSR" id="PIRSR000349-1"/>
    </source>
</evidence>